<gene>
    <name evidence="2" type="ORF">GPM918_LOCUS16714</name>
    <name evidence="1" type="ORF">OVA965_LOCUS7303</name>
    <name evidence="4" type="ORF">SRO942_LOCUS16713</name>
    <name evidence="3" type="ORF">TMI583_LOCUS7299</name>
</gene>
<dbReference type="Proteomes" id="UP000682733">
    <property type="component" value="Unassembled WGS sequence"/>
</dbReference>
<evidence type="ECO:0000313" key="3">
    <source>
        <dbReference type="EMBL" id="CAF3639376.1"/>
    </source>
</evidence>
<evidence type="ECO:0000313" key="2">
    <source>
        <dbReference type="EMBL" id="CAF1059735.1"/>
    </source>
</evidence>
<proteinExistence type="predicted"/>
<evidence type="ECO:0000313" key="4">
    <source>
        <dbReference type="EMBL" id="CAF3828228.1"/>
    </source>
</evidence>
<dbReference type="EMBL" id="CAJOBC010004452">
    <property type="protein sequence ID" value="CAF3828228.1"/>
    <property type="molecule type" value="Genomic_DNA"/>
</dbReference>
<evidence type="ECO:0000313" key="5">
    <source>
        <dbReference type="Proteomes" id="UP000663829"/>
    </source>
</evidence>
<dbReference type="AlphaFoldDB" id="A0A814L435"/>
<reference evidence="2" key="1">
    <citation type="submission" date="2021-02" db="EMBL/GenBank/DDBJ databases">
        <authorList>
            <person name="Nowell W R."/>
        </authorList>
    </citation>
    <scope>NUCLEOTIDE SEQUENCE</scope>
</reference>
<dbReference type="OrthoDB" id="10043238at2759"/>
<sequence length="457" mass="51315">MEDSKDKGIEMLIDWADRCCLAAEIPDIPTSLSASFLTMAEVLLKFVSIKNENVDNKHNSIILSSTSTINEKSNISQTEKNSSSYTLPIISVTSTSDLPILNSISTARNAEDKIKYRLSPLKKKMSPDVVQTPKRSDCRKIARSNTFSVHPQSQTKPPTSYYRQAPIATTAFRPTTVNWRQIAATSPTRPPSTQYLYIISSSTPNGQITCTKPLTQRSPSTRHDEAHQYHETTYSDNFQSSSCIEHTYSSNQTMAQYGHFLAYLRQKSVARIKRKKKYSDTNSNNEQDIETPLINLKQQQQILQQKPKLSISTSLANNSSLLFSDFSVPIINTGKTSSTSIIEQRNNMKKTADKLPSTPWRLELRRSASSIIDTRYSISSNQIKPLNEMSNYLTINKDASLITPSNSIVDEPMSEKQEKKTHESCYELQLAGDSLSYVYVSDSGIKYEGELLQSNIA</sequence>
<dbReference type="Proteomes" id="UP000677228">
    <property type="component" value="Unassembled WGS sequence"/>
</dbReference>
<accession>A0A814L435</accession>
<protein>
    <submittedName>
        <fullName evidence="2">Uncharacterized protein</fullName>
    </submittedName>
</protein>
<organism evidence="2 5">
    <name type="scientific">Didymodactylos carnosus</name>
    <dbReference type="NCBI Taxonomy" id="1234261"/>
    <lineage>
        <taxon>Eukaryota</taxon>
        <taxon>Metazoa</taxon>
        <taxon>Spiralia</taxon>
        <taxon>Gnathifera</taxon>
        <taxon>Rotifera</taxon>
        <taxon>Eurotatoria</taxon>
        <taxon>Bdelloidea</taxon>
        <taxon>Philodinida</taxon>
        <taxon>Philodinidae</taxon>
        <taxon>Didymodactylos</taxon>
    </lineage>
</organism>
<comment type="caution">
    <text evidence="2">The sequence shown here is derived from an EMBL/GenBank/DDBJ whole genome shotgun (WGS) entry which is preliminary data.</text>
</comment>
<dbReference type="Proteomes" id="UP000663829">
    <property type="component" value="Unassembled WGS sequence"/>
</dbReference>
<dbReference type="EMBL" id="CAJNOK010002306">
    <property type="protein sequence ID" value="CAF0854212.1"/>
    <property type="molecule type" value="Genomic_DNA"/>
</dbReference>
<dbReference type="EMBL" id="CAJOBA010002306">
    <property type="protein sequence ID" value="CAF3639376.1"/>
    <property type="molecule type" value="Genomic_DNA"/>
</dbReference>
<evidence type="ECO:0000313" key="1">
    <source>
        <dbReference type="EMBL" id="CAF0854212.1"/>
    </source>
</evidence>
<dbReference type="EMBL" id="CAJNOQ010004452">
    <property type="protein sequence ID" value="CAF1059735.1"/>
    <property type="molecule type" value="Genomic_DNA"/>
</dbReference>
<keyword evidence="5" id="KW-1185">Reference proteome</keyword>
<dbReference type="Proteomes" id="UP000681722">
    <property type="component" value="Unassembled WGS sequence"/>
</dbReference>
<name>A0A814L435_9BILA</name>